<proteinExistence type="predicted"/>
<reference evidence="1 2" key="1">
    <citation type="submission" date="2016-01" db="EMBL/GenBank/DDBJ databases">
        <authorList>
            <person name="Manzoor S."/>
        </authorList>
    </citation>
    <scope>NUCLEOTIDE SEQUENCE [LARGE SCALE GENOMIC DNA]</scope>
    <source>
        <strain evidence="1">Methanoculleus sp MAB1</strain>
    </source>
</reference>
<evidence type="ECO:0000313" key="2">
    <source>
        <dbReference type="Proteomes" id="UP000069850"/>
    </source>
</evidence>
<accession>A0A0X3BQ19</accession>
<gene>
    <name evidence="1" type="ORF">MMAB1_2687</name>
</gene>
<dbReference type="Proteomes" id="UP000069850">
    <property type="component" value="Chromosome 1"/>
</dbReference>
<organism evidence="1 2">
    <name type="scientific">Methanoculleus bourgensis</name>
    <dbReference type="NCBI Taxonomy" id="83986"/>
    <lineage>
        <taxon>Archaea</taxon>
        <taxon>Methanobacteriati</taxon>
        <taxon>Methanobacteriota</taxon>
        <taxon>Stenosarchaea group</taxon>
        <taxon>Methanomicrobia</taxon>
        <taxon>Methanomicrobiales</taxon>
        <taxon>Methanomicrobiaceae</taxon>
        <taxon>Methanoculleus</taxon>
    </lineage>
</organism>
<protein>
    <submittedName>
        <fullName evidence="1">Uncharacterized protein</fullName>
    </submittedName>
</protein>
<evidence type="ECO:0000313" key="1">
    <source>
        <dbReference type="EMBL" id="CVK33900.1"/>
    </source>
</evidence>
<dbReference type="EMBL" id="LT158599">
    <property type="protein sequence ID" value="CVK33900.1"/>
    <property type="molecule type" value="Genomic_DNA"/>
</dbReference>
<dbReference type="KEGG" id="mema:MMAB1_2687"/>
<name>A0A0X3BQ19_9EURY</name>
<sequence length="127" mass="13476">MGICIVFSGKDVNYPFTYVDIGISFFDGGVQGESYIIREEGSVTDETGEGREVDARIDRTRVFPVSPRTVDRGGHHHWGEGVLPPPLSHQGAVLVTPPLPACGLLPRPGGRGQCVGISSGKPCPGMC</sequence>
<dbReference type="AlphaFoldDB" id="A0A0X3BQ19"/>